<organism evidence="1 2">
    <name type="scientific">Canavalia gladiata</name>
    <name type="common">Sword bean</name>
    <name type="synonym">Dolichos gladiatus</name>
    <dbReference type="NCBI Taxonomy" id="3824"/>
    <lineage>
        <taxon>Eukaryota</taxon>
        <taxon>Viridiplantae</taxon>
        <taxon>Streptophyta</taxon>
        <taxon>Embryophyta</taxon>
        <taxon>Tracheophyta</taxon>
        <taxon>Spermatophyta</taxon>
        <taxon>Magnoliopsida</taxon>
        <taxon>eudicotyledons</taxon>
        <taxon>Gunneridae</taxon>
        <taxon>Pentapetalae</taxon>
        <taxon>rosids</taxon>
        <taxon>fabids</taxon>
        <taxon>Fabales</taxon>
        <taxon>Fabaceae</taxon>
        <taxon>Papilionoideae</taxon>
        <taxon>50 kb inversion clade</taxon>
        <taxon>NPAAA clade</taxon>
        <taxon>indigoferoid/millettioid clade</taxon>
        <taxon>Phaseoleae</taxon>
        <taxon>Canavalia</taxon>
    </lineage>
</organism>
<keyword evidence="2" id="KW-1185">Reference proteome</keyword>
<dbReference type="EMBL" id="JAYMYQ010000007">
    <property type="protein sequence ID" value="KAK7321136.1"/>
    <property type="molecule type" value="Genomic_DNA"/>
</dbReference>
<dbReference type="AlphaFoldDB" id="A0AAN9KQD0"/>
<sequence>MSDTSFLFVGECLSEEIGVFLHNPRERYSQKLPCNREDQRAFFFLLKSLQIKEKPLPKKRDLVLTESMCDPPMLVRSSPFSSERLLPGNRAVLGSFLQFSFEKSLGNFVGRSCGFQDFLLA</sequence>
<reference evidence="1 2" key="1">
    <citation type="submission" date="2024-01" db="EMBL/GenBank/DDBJ databases">
        <title>The genomes of 5 underutilized Papilionoideae crops provide insights into root nodulation and disease resistanc.</title>
        <authorList>
            <person name="Jiang F."/>
        </authorList>
    </citation>
    <scope>NUCLEOTIDE SEQUENCE [LARGE SCALE GENOMIC DNA]</scope>
    <source>
        <strain evidence="1">LVBAO_FW01</strain>
        <tissue evidence="1">Leaves</tissue>
    </source>
</reference>
<proteinExistence type="predicted"/>
<dbReference type="Proteomes" id="UP001367508">
    <property type="component" value="Unassembled WGS sequence"/>
</dbReference>
<comment type="caution">
    <text evidence="1">The sequence shown here is derived from an EMBL/GenBank/DDBJ whole genome shotgun (WGS) entry which is preliminary data.</text>
</comment>
<accession>A0AAN9KQD0</accession>
<name>A0AAN9KQD0_CANGL</name>
<gene>
    <name evidence="1" type="ORF">VNO77_31441</name>
</gene>
<evidence type="ECO:0000313" key="2">
    <source>
        <dbReference type="Proteomes" id="UP001367508"/>
    </source>
</evidence>
<evidence type="ECO:0000313" key="1">
    <source>
        <dbReference type="EMBL" id="KAK7321136.1"/>
    </source>
</evidence>
<protein>
    <submittedName>
        <fullName evidence="1">Uncharacterized protein</fullName>
    </submittedName>
</protein>